<dbReference type="EMBL" id="JACGWN010000010">
    <property type="protein sequence ID" value="KAL0427641.1"/>
    <property type="molecule type" value="Genomic_DNA"/>
</dbReference>
<gene>
    <name evidence="2" type="ORF">Slati_2938900</name>
</gene>
<dbReference type="AlphaFoldDB" id="A0AAW2VEE2"/>
<evidence type="ECO:0000313" key="2">
    <source>
        <dbReference type="EMBL" id="KAL0427641.1"/>
    </source>
</evidence>
<reference evidence="2" key="2">
    <citation type="journal article" date="2024" name="Plant">
        <title>Genomic evolution and insights into agronomic trait innovations of Sesamum species.</title>
        <authorList>
            <person name="Miao H."/>
            <person name="Wang L."/>
            <person name="Qu L."/>
            <person name="Liu H."/>
            <person name="Sun Y."/>
            <person name="Le M."/>
            <person name="Wang Q."/>
            <person name="Wei S."/>
            <person name="Zheng Y."/>
            <person name="Lin W."/>
            <person name="Duan Y."/>
            <person name="Cao H."/>
            <person name="Xiong S."/>
            <person name="Wang X."/>
            <person name="Wei L."/>
            <person name="Li C."/>
            <person name="Ma Q."/>
            <person name="Ju M."/>
            <person name="Zhao R."/>
            <person name="Li G."/>
            <person name="Mu C."/>
            <person name="Tian Q."/>
            <person name="Mei H."/>
            <person name="Zhang T."/>
            <person name="Gao T."/>
            <person name="Zhang H."/>
        </authorList>
    </citation>
    <scope>NUCLEOTIDE SEQUENCE</scope>
    <source>
        <strain evidence="2">KEN1</strain>
    </source>
</reference>
<protein>
    <submittedName>
        <fullName evidence="2">Uncharacterized protein</fullName>
    </submittedName>
</protein>
<feature type="compositionally biased region" description="Polar residues" evidence="1">
    <location>
        <begin position="1"/>
        <end position="15"/>
    </location>
</feature>
<organism evidence="2">
    <name type="scientific">Sesamum latifolium</name>
    <dbReference type="NCBI Taxonomy" id="2727402"/>
    <lineage>
        <taxon>Eukaryota</taxon>
        <taxon>Viridiplantae</taxon>
        <taxon>Streptophyta</taxon>
        <taxon>Embryophyta</taxon>
        <taxon>Tracheophyta</taxon>
        <taxon>Spermatophyta</taxon>
        <taxon>Magnoliopsida</taxon>
        <taxon>eudicotyledons</taxon>
        <taxon>Gunneridae</taxon>
        <taxon>Pentapetalae</taxon>
        <taxon>asterids</taxon>
        <taxon>lamiids</taxon>
        <taxon>Lamiales</taxon>
        <taxon>Pedaliaceae</taxon>
        <taxon>Sesamum</taxon>
    </lineage>
</organism>
<name>A0AAW2VEE2_9LAMI</name>
<evidence type="ECO:0000256" key="1">
    <source>
        <dbReference type="SAM" id="MobiDB-lite"/>
    </source>
</evidence>
<proteinExistence type="predicted"/>
<reference evidence="2" key="1">
    <citation type="submission" date="2020-06" db="EMBL/GenBank/DDBJ databases">
        <authorList>
            <person name="Li T."/>
            <person name="Hu X."/>
            <person name="Zhang T."/>
            <person name="Song X."/>
            <person name="Zhang H."/>
            <person name="Dai N."/>
            <person name="Sheng W."/>
            <person name="Hou X."/>
            <person name="Wei L."/>
        </authorList>
    </citation>
    <scope>NUCLEOTIDE SEQUENCE</scope>
    <source>
        <strain evidence="2">KEN1</strain>
        <tissue evidence="2">Leaf</tissue>
    </source>
</reference>
<comment type="caution">
    <text evidence="2">The sequence shown here is derived from an EMBL/GenBank/DDBJ whole genome shotgun (WGS) entry which is preliminary data.</text>
</comment>
<feature type="region of interest" description="Disordered" evidence="1">
    <location>
        <begin position="1"/>
        <end position="21"/>
    </location>
</feature>
<accession>A0AAW2VEE2</accession>
<sequence length="67" mass="7062">METISSTLRGSQSSAAGPLLSCREEGRQEAKVWMSGSLLGSNRIGPLQLIFQAKKQLDTSPGTSGNP</sequence>